<protein>
    <submittedName>
        <fullName evidence="1">Uncharacterized protein</fullName>
    </submittedName>
</protein>
<dbReference type="Proteomes" id="UP000294360">
    <property type="component" value="Chromosome"/>
</dbReference>
<proteinExistence type="predicted"/>
<sequence length="33" mass="3700">MLANKLPEIKVTAARVCPEFNMLALTRSIIDLQ</sequence>
<evidence type="ECO:0000313" key="1">
    <source>
        <dbReference type="EMBL" id="VFU10647.1"/>
    </source>
</evidence>
<dbReference type="KEGG" id="mtun:MTUNDRAET4_3760"/>
<dbReference type="AlphaFoldDB" id="A0A4U8Z5N5"/>
<name>A0A4U8Z5N5_METTU</name>
<gene>
    <name evidence="1" type="ORF">MTUNDRAET4_3760</name>
</gene>
<reference evidence="1 2" key="1">
    <citation type="submission" date="2019-03" db="EMBL/GenBank/DDBJ databases">
        <authorList>
            <person name="Kox A.R. M."/>
        </authorList>
    </citation>
    <scope>NUCLEOTIDE SEQUENCE [LARGE SCALE GENOMIC DNA]</scope>
    <source>
        <strain evidence="1">MTUNDRAET4 annotated genome</strain>
    </source>
</reference>
<accession>A0A4U8Z5N5</accession>
<evidence type="ECO:0000313" key="2">
    <source>
        <dbReference type="Proteomes" id="UP000294360"/>
    </source>
</evidence>
<dbReference type="EMBL" id="LR536450">
    <property type="protein sequence ID" value="VFU10647.1"/>
    <property type="molecule type" value="Genomic_DNA"/>
</dbReference>
<organism evidence="1 2">
    <name type="scientific">Methylocella tundrae</name>
    <dbReference type="NCBI Taxonomy" id="227605"/>
    <lineage>
        <taxon>Bacteria</taxon>
        <taxon>Pseudomonadati</taxon>
        <taxon>Pseudomonadota</taxon>
        <taxon>Alphaproteobacteria</taxon>
        <taxon>Hyphomicrobiales</taxon>
        <taxon>Beijerinckiaceae</taxon>
        <taxon>Methylocella</taxon>
    </lineage>
</organism>